<accession>A0A6V8HHS5</accession>
<evidence type="ECO:0000313" key="8">
    <source>
        <dbReference type="EMBL" id="GAM41180.1"/>
    </source>
</evidence>
<protein>
    <recommendedName>
        <fullName evidence="7">Xylanolytic transcriptional activator regulatory domain-containing protein</fullName>
    </recommendedName>
</protein>
<feature type="domain" description="Xylanolytic transcriptional activator regulatory" evidence="7">
    <location>
        <begin position="226"/>
        <end position="337"/>
    </location>
</feature>
<dbReference type="GO" id="GO:0006351">
    <property type="term" value="P:DNA-templated transcription"/>
    <property type="evidence" value="ECO:0007669"/>
    <property type="project" value="InterPro"/>
</dbReference>
<dbReference type="Proteomes" id="UP000053095">
    <property type="component" value="Unassembled WGS sequence"/>
</dbReference>
<name>A0A6V8HHS5_TALPI</name>
<dbReference type="InterPro" id="IPR051615">
    <property type="entry name" value="Transcr_Regulatory_Elem"/>
</dbReference>
<evidence type="ECO:0000256" key="1">
    <source>
        <dbReference type="ARBA" id="ARBA00022723"/>
    </source>
</evidence>
<keyword evidence="9" id="KW-1185">Reference proteome</keyword>
<evidence type="ECO:0000256" key="3">
    <source>
        <dbReference type="ARBA" id="ARBA00023015"/>
    </source>
</evidence>
<evidence type="ECO:0000256" key="6">
    <source>
        <dbReference type="ARBA" id="ARBA00023242"/>
    </source>
</evidence>
<proteinExistence type="predicted"/>
<dbReference type="GO" id="GO:0008270">
    <property type="term" value="F:zinc ion binding"/>
    <property type="evidence" value="ECO:0007669"/>
    <property type="project" value="InterPro"/>
</dbReference>
<gene>
    <name evidence="8" type="ORF">TCE0_041f14114</name>
</gene>
<evidence type="ECO:0000256" key="4">
    <source>
        <dbReference type="ARBA" id="ARBA00023125"/>
    </source>
</evidence>
<dbReference type="GO" id="GO:0003677">
    <property type="term" value="F:DNA binding"/>
    <property type="evidence" value="ECO:0007669"/>
    <property type="project" value="UniProtKB-KW"/>
</dbReference>
<keyword evidence="2" id="KW-0862">Zinc</keyword>
<dbReference type="PANTHER" id="PTHR31313:SF81">
    <property type="entry name" value="TY1 ENHANCER ACTIVATOR"/>
    <property type="match status" value="1"/>
</dbReference>
<keyword evidence="1" id="KW-0479">Metal-binding</keyword>
<evidence type="ECO:0000259" key="7">
    <source>
        <dbReference type="Pfam" id="PF04082"/>
    </source>
</evidence>
<evidence type="ECO:0000256" key="2">
    <source>
        <dbReference type="ARBA" id="ARBA00022833"/>
    </source>
</evidence>
<reference evidence="9" key="1">
    <citation type="journal article" date="2015" name="Genome Announc.">
        <title>Draft genome sequence of Talaromyces cellulolyticus strain Y-94, a source of lignocellulosic biomass-degrading enzymes.</title>
        <authorList>
            <person name="Fujii T."/>
            <person name="Koike H."/>
            <person name="Sawayama S."/>
            <person name="Yano S."/>
            <person name="Inoue H."/>
        </authorList>
    </citation>
    <scope>NUCLEOTIDE SEQUENCE [LARGE SCALE GENOMIC DNA]</scope>
    <source>
        <strain evidence="9">Y-94</strain>
    </source>
</reference>
<dbReference type="EMBL" id="DF933837">
    <property type="protein sequence ID" value="GAM41180.1"/>
    <property type="molecule type" value="Genomic_DNA"/>
</dbReference>
<comment type="caution">
    <text evidence="8">The sequence shown here is derived from an EMBL/GenBank/DDBJ whole genome shotgun (WGS) entry which is preliminary data.</text>
</comment>
<organism evidence="8 9">
    <name type="scientific">Talaromyces pinophilus</name>
    <name type="common">Penicillium pinophilum</name>
    <dbReference type="NCBI Taxonomy" id="128442"/>
    <lineage>
        <taxon>Eukaryota</taxon>
        <taxon>Fungi</taxon>
        <taxon>Dikarya</taxon>
        <taxon>Ascomycota</taxon>
        <taxon>Pezizomycotina</taxon>
        <taxon>Eurotiomycetes</taxon>
        <taxon>Eurotiomycetidae</taxon>
        <taxon>Eurotiales</taxon>
        <taxon>Trichocomaceae</taxon>
        <taxon>Talaromyces</taxon>
        <taxon>Talaromyces sect. Talaromyces</taxon>
    </lineage>
</organism>
<dbReference type="InterPro" id="IPR007219">
    <property type="entry name" value="XnlR_reg_dom"/>
</dbReference>
<dbReference type="CDD" id="cd12148">
    <property type="entry name" value="fungal_TF_MHR"/>
    <property type="match status" value="1"/>
</dbReference>
<dbReference type="PANTHER" id="PTHR31313">
    <property type="entry name" value="TY1 ENHANCER ACTIVATOR"/>
    <property type="match status" value="1"/>
</dbReference>
<dbReference type="Pfam" id="PF04082">
    <property type="entry name" value="Fungal_trans"/>
    <property type="match status" value="1"/>
</dbReference>
<evidence type="ECO:0000256" key="5">
    <source>
        <dbReference type="ARBA" id="ARBA00023163"/>
    </source>
</evidence>
<dbReference type="AlphaFoldDB" id="A0A6V8HHS5"/>
<evidence type="ECO:0000313" key="9">
    <source>
        <dbReference type="Proteomes" id="UP000053095"/>
    </source>
</evidence>
<keyword evidence="5" id="KW-0804">Transcription</keyword>
<keyword evidence="4" id="KW-0238">DNA-binding</keyword>
<keyword evidence="3" id="KW-0805">Transcription regulation</keyword>
<sequence length="348" mass="39073">MGSAKCCNLAGFLDPPIAPISPETGSAKPCNVEVELFTWRRRYDNSLPSPQAAIENGCRHNTEETASLRGLLALSEELFHAENLMLIIVRSVMELSPAVMYAMRRLSSANILWKTASATNRPPNKRYVESLCARIKTLEDQLTAAGRELSAFQLSENLDTNRNDCETQEPDQRDPVWEILQLVGRLNLRNPTPGTWLAMQKQGLDAARQLNKLVFICEELQDHLLDPYWKWQNASNYIVYKSAFMRDLRAGHGKFCSLLLLAILAIASRYSNRLEVRSVPDDLNSAGDAFVDQAKIPLLDESEAPTVTTVQAAALLSLRVMSDNQDALGWLYGGMLFLWLYHFQTVNI</sequence>
<keyword evidence="6" id="KW-0539">Nucleus</keyword>